<dbReference type="Proteomes" id="UP000280296">
    <property type="component" value="Unassembled WGS sequence"/>
</dbReference>
<dbReference type="RefSeq" id="WP_126724453.1">
    <property type="nucleotide sequence ID" value="NZ_RYZH01000009.1"/>
</dbReference>
<reference evidence="1 2" key="2">
    <citation type="submission" date="2019-01" db="EMBL/GenBank/DDBJ databases">
        <title>Tautonia sociabilis, a novel thermotolerant planctomycete of Isosphaeraceae family, isolated from a 4000 m deep subterranean habitat.</title>
        <authorList>
            <person name="Kovaleva O.L."/>
            <person name="Elcheninov A.G."/>
            <person name="Van Heerden E."/>
            <person name="Toshchakov S.V."/>
            <person name="Novikov A."/>
            <person name="Bonch-Osmolovskaya E.A."/>
            <person name="Kublanov I.V."/>
        </authorList>
    </citation>
    <scope>NUCLEOTIDE SEQUENCE [LARGE SCALE GENOMIC DNA]</scope>
    <source>
        <strain evidence="1 2">GM2012</strain>
    </source>
</reference>
<evidence type="ECO:0000313" key="2">
    <source>
        <dbReference type="Proteomes" id="UP000280296"/>
    </source>
</evidence>
<evidence type="ECO:0000313" key="1">
    <source>
        <dbReference type="EMBL" id="RUL88527.1"/>
    </source>
</evidence>
<keyword evidence="2" id="KW-1185">Reference proteome</keyword>
<organism evidence="1 2">
    <name type="scientific">Tautonia sociabilis</name>
    <dbReference type="NCBI Taxonomy" id="2080755"/>
    <lineage>
        <taxon>Bacteria</taxon>
        <taxon>Pseudomonadati</taxon>
        <taxon>Planctomycetota</taxon>
        <taxon>Planctomycetia</taxon>
        <taxon>Isosphaerales</taxon>
        <taxon>Isosphaeraceae</taxon>
        <taxon>Tautonia</taxon>
    </lineage>
</organism>
<reference evidence="1 2" key="1">
    <citation type="submission" date="2018-12" db="EMBL/GenBank/DDBJ databases">
        <authorList>
            <person name="Toschakov S.V."/>
        </authorList>
    </citation>
    <scope>NUCLEOTIDE SEQUENCE [LARGE SCALE GENOMIC DNA]</scope>
    <source>
        <strain evidence="1 2">GM2012</strain>
    </source>
</reference>
<comment type="caution">
    <text evidence="1">The sequence shown here is derived from an EMBL/GenBank/DDBJ whole genome shotgun (WGS) entry which is preliminary data.</text>
</comment>
<accession>A0A432MMV8</accession>
<name>A0A432MMV8_9BACT</name>
<sequence length="92" mass="9978">MHHFRGRLLDGATPCLEPANAYIEYLGPQDGSKPNWNGYLLIGEGTDLRPGATYTLSLEDGRSGDLAIDHIEPDDSAPGRLRALFRGESPLA</sequence>
<protein>
    <submittedName>
        <fullName evidence="1">Uncharacterized protein</fullName>
    </submittedName>
</protein>
<proteinExistence type="predicted"/>
<dbReference type="EMBL" id="RYZH01000009">
    <property type="protein sequence ID" value="RUL88527.1"/>
    <property type="molecule type" value="Genomic_DNA"/>
</dbReference>
<gene>
    <name evidence="1" type="ORF">TsocGM_06285</name>
</gene>
<dbReference type="AlphaFoldDB" id="A0A432MMV8"/>